<protein>
    <recommendedName>
        <fullName evidence="3">HTH LytTR-type domain-containing protein</fullName>
    </recommendedName>
</protein>
<gene>
    <name evidence="1" type="ORF">DSM107010_40010</name>
</gene>
<dbReference type="Proteomes" id="UP000282574">
    <property type="component" value="Unassembled WGS sequence"/>
</dbReference>
<comment type="caution">
    <text evidence="1">The sequence shown here is derived from an EMBL/GenBank/DDBJ whole genome shotgun (WGS) entry which is preliminary data.</text>
</comment>
<evidence type="ECO:0008006" key="3">
    <source>
        <dbReference type="Google" id="ProtNLM"/>
    </source>
</evidence>
<proteinExistence type="predicted"/>
<sequence>MKYRAEAANLQVLVNRIASDFLRLGYYYAKSGTIPKAVNPEDFDKEQIKRFRITFTDRHDDDDVQYVRLGKAYLLVARRKATLTKQGLSDVLDFRVSNIHIAHVCARIHKGRLEVRDGEGPVCKHKLDPKQGNFKDYAPRRTAQPG</sequence>
<accession>A0AB37UHC4</accession>
<evidence type="ECO:0000313" key="1">
    <source>
        <dbReference type="EMBL" id="RUT10761.1"/>
    </source>
</evidence>
<dbReference type="AlphaFoldDB" id="A0AB37UHC4"/>
<evidence type="ECO:0000313" key="2">
    <source>
        <dbReference type="Proteomes" id="UP000282574"/>
    </source>
</evidence>
<organism evidence="1 2">
    <name type="scientific">Chroococcidiopsis cubana SAG 39.79</name>
    <dbReference type="NCBI Taxonomy" id="388085"/>
    <lineage>
        <taxon>Bacteria</taxon>
        <taxon>Bacillati</taxon>
        <taxon>Cyanobacteriota</taxon>
        <taxon>Cyanophyceae</taxon>
        <taxon>Chroococcidiopsidales</taxon>
        <taxon>Chroococcidiopsidaceae</taxon>
        <taxon>Chroococcidiopsis</taxon>
    </lineage>
</organism>
<reference evidence="1 2" key="1">
    <citation type="journal article" date="2019" name="Genome Biol. Evol.">
        <title>Day and night: Metabolic profiles and evolutionary relationships of six axenic non-marine cyanobacteria.</title>
        <authorList>
            <person name="Will S.E."/>
            <person name="Henke P."/>
            <person name="Boedeker C."/>
            <person name="Huang S."/>
            <person name="Brinkmann H."/>
            <person name="Rohde M."/>
            <person name="Jarek M."/>
            <person name="Friedl T."/>
            <person name="Seufert S."/>
            <person name="Schumacher M."/>
            <person name="Overmann J."/>
            <person name="Neumann-Schaal M."/>
            <person name="Petersen J."/>
        </authorList>
    </citation>
    <scope>NUCLEOTIDE SEQUENCE [LARGE SCALE GENOMIC DNA]</scope>
    <source>
        <strain evidence="1 2">SAG 39.79</strain>
    </source>
</reference>
<keyword evidence="2" id="KW-1185">Reference proteome</keyword>
<name>A0AB37UHC4_9CYAN</name>
<dbReference type="RefSeq" id="WP_106171491.1">
    <property type="nucleotide sequence ID" value="NZ_JAVKZF010000004.1"/>
</dbReference>
<dbReference type="EMBL" id="RSCK01000037">
    <property type="protein sequence ID" value="RUT10761.1"/>
    <property type="molecule type" value="Genomic_DNA"/>
</dbReference>